<name>A0A3N4HMI2_ASCIM</name>
<reference evidence="1 2" key="1">
    <citation type="journal article" date="2018" name="Nat. Ecol. Evol.">
        <title>Pezizomycetes genomes reveal the molecular basis of ectomycorrhizal truffle lifestyle.</title>
        <authorList>
            <person name="Murat C."/>
            <person name="Payen T."/>
            <person name="Noel B."/>
            <person name="Kuo A."/>
            <person name="Morin E."/>
            <person name="Chen J."/>
            <person name="Kohler A."/>
            <person name="Krizsan K."/>
            <person name="Balestrini R."/>
            <person name="Da Silva C."/>
            <person name="Montanini B."/>
            <person name="Hainaut M."/>
            <person name="Levati E."/>
            <person name="Barry K.W."/>
            <person name="Belfiori B."/>
            <person name="Cichocki N."/>
            <person name="Clum A."/>
            <person name="Dockter R.B."/>
            <person name="Fauchery L."/>
            <person name="Guy J."/>
            <person name="Iotti M."/>
            <person name="Le Tacon F."/>
            <person name="Lindquist E.A."/>
            <person name="Lipzen A."/>
            <person name="Malagnac F."/>
            <person name="Mello A."/>
            <person name="Molinier V."/>
            <person name="Miyauchi S."/>
            <person name="Poulain J."/>
            <person name="Riccioni C."/>
            <person name="Rubini A."/>
            <person name="Sitrit Y."/>
            <person name="Splivallo R."/>
            <person name="Traeger S."/>
            <person name="Wang M."/>
            <person name="Zifcakova L."/>
            <person name="Wipf D."/>
            <person name="Zambonelli A."/>
            <person name="Paolocci F."/>
            <person name="Nowrousian M."/>
            <person name="Ottonello S."/>
            <person name="Baldrian P."/>
            <person name="Spatafora J.W."/>
            <person name="Henrissat B."/>
            <person name="Nagy L.G."/>
            <person name="Aury J.M."/>
            <person name="Wincker P."/>
            <person name="Grigoriev I.V."/>
            <person name="Bonfante P."/>
            <person name="Martin F.M."/>
        </authorList>
    </citation>
    <scope>NUCLEOTIDE SEQUENCE [LARGE SCALE GENOMIC DNA]</scope>
    <source>
        <strain evidence="1 2">RN42</strain>
    </source>
</reference>
<dbReference type="EMBL" id="ML119773">
    <property type="protein sequence ID" value="RPA75025.1"/>
    <property type="molecule type" value="Genomic_DNA"/>
</dbReference>
<gene>
    <name evidence="1" type="ORF">BJ508DRAFT_312327</name>
</gene>
<keyword evidence="2" id="KW-1185">Reference proteome</keyword>
<proteinExistence type="predicted"/>
<sequence>MGMFSEPCTEVPHAQDEQRESVCRSYEYTLEKSTILLRVKRTEKRNFCRHDMQQTHGYERLPLPIRSSEDHGDDDTLGVLDYDKQQVRTARSITTSTHSSIITRNKLTYGAKHTESCNWCTKCPAKDDGDVDVGAEKSSIFNTIPRKVSITMENASRDALEIPDLLYDTFQDHGDADIVVGSRSSRQCNERIKGLPTDTNTLIRVNRVTEGVYEVLMSIKQSTDPTNSSLRLSKHGDVYIPSWRITNARAYHTT</sequence>
<dbReference type="Proteomes" id="UP000275078">
    <property type="component" value="Unassembled WGS sequence"/>
</dbReference>
<dbReference type="AlphaFoldDB" id="A0A3N4HMI2"/>
<evidence type="ECO:0000313" key="2">
    <source>
        <dbReference type="Proteomes" id="UP000275078"/>
    </source>
</evidence>
<evidence type="ECO:0000313" key="1">
    <source>
        <dbReference type="EMBL" id="RPA75025.1"/>
    </source>
</evidence>
<accession>A0A3N4HMI2</accession>
<protein>
    <submittedName>
        <fullName evidence="1">Uncharacterized protein</fullName>
    </submittedName>
</protein>
<organism evidence="1 2">
    <name type="scientific">Ascobolus immersus RN42</name>
    <dbReference type="NCBI Taxonomy" id="1160509"/>
    <lineage>
        <taxon>Eukaryota</taxon>
        <taxon>Fungi</taxon>
        <taxon>Dikarya</taxon>
        <taxon>Ascomycota</taxon>
        <taxon>Pezizomycotina</taxon>
        <taxon>Pezizomycetes</taxon>
        <taxon>Pezizales</taxon>
        <taxon>Ascobolaceae</taxon>
        <taxon>Ascobolus</taxon>
    </lineage>
</organism>